<keyword evidence="1" id="KW-1133">Transmembrane helix</keyword>
<protein>
    <submittedName>
        <fullName evidence="2">Uncharacterized protein</fullName>
    </submittedName>
</protein>
<feature type="transmembrane region" description="Helical" evidence="1">
    <location>
        <begin position="7"/>
        <end position="26"/>
    </location>
</feature>
<sequence>MVLAARCHLLTVFLAAQSIGMGWAFLLPSGRPYKTQVGLSPGFLRPDPPIVAVVALMAKSREKPETDESRLSYRQREMMTERSRSKGKYTKARQGKMGTLDGEEYDLDAALAANTDDTITKIIAGAFIAVMIALLVNAILIPNLVPTECVTASGETVLCSSGTGREF</sequence>
<proteinExistence type="predicted"/>
<feature type="transmembrane region" description="Helical" evidence="1">
    <location>
        <begin position="122"/>
        <end position="141"/>
    </location>
</feature>
<keyword evidence="1" id="KW-0812">Transmembrane</keyword>
<reference evidence="2" key="1">
    <citation type="submission" date="2021-01" db="EMBL/GenBank/DDBJ databases">
        <authorList>
            <person name="Corre E."/>
            <person name="Pelletier E."/>
            <person name="Niang G."/>
            <person name="Scheremetjew M."/>
            <person name="Finn R."/>
            <person name="Kale V."/>
            <person name="Holt S."/>
            <person name="Cochrane G."/>
            <person name="Meng A."/>
            <person name="Brown T."/>
            <person name="Cohen L."/>
        </authorList>
    </citation>
    <scope>NUCLEOTIDE SEQUENCE</scope>
    <source>
        <strain evidence="2">CCMP1381</strain>
    </source>
</reference>
<evidence type="ECO:0000313" key="2">
    <source>
        <dbReference type="EMBL" id="CAD9466033.1"/>
    </source>
</evidence>
<name>A0A7S2DW16_9STRA</name>
<keyword evidence="1" id="KW-0472">Membrane</keyword>
<gene>
    <name evidence="2" type="ORF">DSPE1174_LOCUS26112</name>
</gene>
<accession>A0A7S2DW16</accession>
<dbReference type="AlphaFoldDB" id="A0A7S2DW16"/>
<evidence type="ECO:0000256" key="1">
    <source>
        <dbReference type="SAM" id="Phobius"/>
    </source>
</evidence>
<organism evidence="2">
    <name type="scientific">Octactis speculum</name>
    <dbReference type="NCBI Taxonomy" id="3111310"/>
    <lineage>
        <taxon>Eukaryota</taxon>
        <taxon>Sar</taxon>
        <taxon>Stramenopiles</taxon>
        <taxon>Ochrophyta</taxon>
        <taxon>Dictyochophyceae</taxon>
        <taxon>Dictyochales</taxon>
        <taxon>Dictyochaceae</taxon>
        <taxon>Octactis</taxon>
    </lineage>
</organism>
<dbReference type="EMBL" id="HBGS01050206">
    <property type="protein sequence ID" value="CAD9466033.1"/>
    <property type="molecule type" value="Transcribed_RNA"/>
</dbReference>